<dbReference type="AlphaFoldDB" id="A0AAV4S0L2"/>
<keyword evidence="2" id="KW-1185">Reference proteome</keyword>
<sequence length="164" mass="18973">MGSSMPILEVIVYAYETIHIIFTSIATANGNSFRTSKTPINLFVAEAVKNSLSRYIPPRSLYLLYCRTIKTETGLLCPSIIVRADISAFMPPSCSFFWCFLFLHEREHAHWKRSAKWRSGFCRSVFCYSVQCRFASPPLFPFFFFLLRNIRLYMFASGERAVSF</sequence>
<evidence type="ECO:0000313" key="1">
    <source>
        <dbReference type="EMBL" id="GIY25947.1"/>
    </source>
</evidence>
<accession>A0AAV4S0L2</accession>
<name>A0AAV4S0L2_CAEEX</name>
<comment type="caution">
    <text evidence="1">The sequence shown here is derived from an EMBL/GenBank/DDBJ whole genome shotgun (WGS) entry which is preliminary data.</text>
</comment>
<organism evidence="1 2">
    <name type="scientific">Caerostris extrusa</name>
    <name type="common">Bark spider</name>
    <name type="synonym">Caerostris bankana</name>
    <dbReference type="NCBI Taxonomy" id="172846"/>
    <lineage>
        <taxon>Eukaryota</taxon>
        <taxon>Metazoa</taxon>
        <taxon>Ecdysozoa</taxon>
        <taxon>Arthropoda</taxon>
        <taxon>Chelicerata</taxon>
        <taxon>Arachnida</taxon>
        <taxon>Araneae</taxon>
        <taxon>Araneomorphae</taxon>
        <taxon>Entelegynae</taxon>
        <taxon>Araneoidea</taxon>
        <taxon>Araneidae</taxon>
        <taxon>Caerostris</taxon>
    </lineage>
</organism>
<gene>
    <name evidence="1" type="ORF">CEXT_561741</name>
</gene>
<evidence type="ECO:0000313" key="2">
    <source>
        <dbReference type="Proteomes" id="UP001054945"/>
    </source>
</evidence>
<dbReference type="EMBL" id="BPLR01008606">
    <property type="protein sequence ID" value="GIY25947.1"/>
    <property type="molecule type" value="Genomic_DNA"/>
</dbReference>
<proteinExistence type="predicted"/>
<protein>
    <submittedName>
        <fullName evidence="1">Uncharacterized protein</fullName>
    </submittedName>
</protein>
<dbReference type="Proteomes" id="UP001054945">
    <property type="component" value="Unassembled WGS sequence"/>
</dbReference>
<reference evidence="1 2" key="1">
    <citation type="submission" date="2021-06" db="EMBL/GenBank/DDBJ databases">
        <title>Caerostris extrusa draft genome.</title>
        <authorList>
            <person name="Kono N."/>
            <person name="Arakawa K."/>
        </authorList>
    </citation>
    <scope>NUCLEOTIDE SEQUENCE [LARGE SCALE GENOMIC DNA]</scope>
</reference>